<proteinExistence type="inferred from homology"/>
<dbReference type="InterPro" id="IPR010617">
    <property type="entry name" value="TMEM175-like"/>
</dbReference>
<dbReference type="Pfam" id="PF06736">
    <property type="entry name" value="TMEM175"/>
    <property type="match status" value="1"/>
</dbReference>
<accession>A0ABW9ZXF2</accession>
<feature type="transmembrane region" description="Helical" evidence="13">
    <location>
        <begin position="62"/>
        <end position="80"/>
    </location>
</feature>
<keyword evidence="9" id="KW-0406">Ion transport</keyword>
<keyword evidence="11" id="KW-0407">Ion channel</keyword>
<evidence type="ECO:0000256" key="7">
    <source>
        <dbReference type="ARBA" id="ARBA00022958"/>
    </source>
</evidence>
<dbReference type="EMBL" id="JAACJS010000015">
    <property type="protein sequence ID" value="NCI50728.1"/>
    <property type="molecule type" value="Genomic_DNA"/>
</dbReference>
<organism evidence="14 15">
    <name type="scientific">Sediminibacterium roseum</name>
    <dbReference type="NCBI Taxonomy" id="1978412"/>
    <lineage>
        <taxon>Bacteria</taxon>
        <taxon>Pseudomonadati</taxon>
        <taxon>Bacteroidota</taxon>
        <taxon>Chitinophagia</taxon>
        <taxon>Chitinophagales</taxon>
        <taxon>Chitinophagaceae</taxon>
        <taxon>Sediminibacterium</taxon>
    </lineage>
</organism>
<evidence type="ECO:0000256" key="9">
    <source>
        <dbReference type="ARBA" id="ARBA00023065"/>
    </source>
</evidence>
<dbReference type="PANTHER" id="PTHR31462">
    <property type="entry name" value="ENDOSOMAL/LYSOSOMAL POTASSIUM CHANNEL TMEM175"/>
    <property type="match status" value="1"/>
</dbReference>
<keyword evidence="10 13" id="KW-0472">Membrane</keyword>
<evidence type="ECO:0000256" key="2">
    <source>
        <dbReference type="ARBA" id="ARBA00006920"/>
    </source>
</evidence>
<keyword evidence="15" id="KW-1185">Reference proteome</keyword>
<reference evidence="14 15" key="1">
    <citation type="submission" date="2020-01" db="EMBL/GenBank/DDBJ databases">
        <title>Genome analysis.</title>
        <authorList>
            <person name="Wu S."/>
            <person name="Wang G."/>
        </authorList>
    </citation>
    <scope>NUCLEOTIDE SEQUENCE [LARGE SCALE GENOMIC DNA]</scope>
    <source>
        <strain evidence="14 15">SYL130</strain>
    </source>
</reference>
<evidence type="ECO:0000256" key="5">
    <source>
        <dbReference type="ARBA" id="ARBA00022692"/>
    </source>
</evidence>
<keyword evidence="3" id="KW-0813">Transport</keyword>
<evidence type="ECO:0000256" key="11">
    <source>
        <dbReference type="ARBA" id="ARBA00023303"/>
    </source>
</evidence>
<feature type="transmembrane region" description="Helical" evidence="13">
    <location>
        <begin position="194"/>
        <end position="213"/>
    </location>
</feature>
<evidence type="ECO:0000256" key="8">
    <source>
        <dbReference type="ARBA" id="ARBA00022989"/>
    </source>
</evidence>
<feature type="transmembrane region" description="Helical" evidence="13">
    <location>
        <begin position="168"/>
        <end position="188"/>
    </location>
</feature>
<name>A0ABW9ZXF2_9BACT</name>
<evidence type="ECO:0000313" key="14">
    <source>
        <dbReference type="EMBL" id="NCI50728.1"/>
    </source>
</evidence>
<keyword evidence="5 13" id="KW-0812">Transmembrane</keyword>
<evidence type="ECO:0000256" key="12">
    <source>
        <dbReference type="ARBA" id="ARBA00034430"/>
    </source>
</evidence>
<comment type="catalytic activity">
    <reaction evidence="12">
        <text>K(+)(in) = K(+)(out)</text>
        <dbReference type="Rhea" id="RHEA:29463"/>
        <dbReference type="ChEBI" id="CHEBI:29103"/>
    </reaction>
</comment>
<feature type="transmembrane region" description="Helical" evidence="13">
    <location>
        <begin position="20"/>
        <end position="42"/>
    </location>
</feature>
<comment type="caution">
    <text evidence="14">The sequence shown here is derived from an EMBL/GenBank/DDBJ whole genome shotgun (WGS) entry which is preliminary data.</text>
</comment>
<keyword evidence="4" id="KW-0633">Potassium transport</keyword>
<keyword evidence="7" id="KW-0630">Potassium</keyword>
<evidence type="ECO:0000256" key="13">
    <source>
        <dbReference type="SAM" id="Phobius"/>
    </source>
</evidence>
<evidence type="ECO:0000313" key="15">
    <source>
        <dbReference type="Proteomes" id="UP000753802"/>
    </source>
</evidence>
<gene>
    <name evidence="14" type="ORF">GWC95_12390</name>
</gene>
<dbReference type="Proteomes" id="UP000753802">
    <property type="component" value="Unassembled WGS sequence"/>
</dbReference>
<feature type="transmembrane region" description="Helical" evidence="13">
    <location>
        <begin position="92"/>
        <end position="113"/>
    </location>
</feature>
<dbReference type="RefSeq" id="WP_161819042.1">
    <property type="nucleotide sequence ID" value="NZ_JAACJS010000015.1"/>
</dbReference>
<evidence type="ECO:0000256" key="10">
    <source>
        <dbReference type="ARBA" id="ARBA00023136"/>
    </source>
</evidence>
<sequence length="227" mass="26085">MSHPSHDLFENRKQFQLERLILFSDAVFAIAITLLVIEIRVPQIEHSSDTIADLSHALKEKGPEFFGFILSFAVIGQFWTNHHRLFGQVNGYNNTLLWLNLHMLFWIVLVPFTSGLNSHYGGLHMVWTIYSFNLFMIALALVFLYRYVSSPKRNLSDLAHDAEARKTARYRGVSVALVFLAGGLIALLPQGSKWVFNVSHYIYFLIPVVLILVNRASRRRIRRAAKK</sequence>
<comment type="similarity">
    <text evidence="2">Belongs to the TMEM175 family.</text>
</comment>
<feature type="transmembrane region" description="Helical" evidence="13">
    <location>
        <begin position="125"/>
        <end position="148"/>
    </location>
</feature>
<keyword evidence="6" id="KW-0631">Potassium channel</keyword>
<evidence type="ECO:0000256" key="3">
    <source>
        <dbReference type="ARBA" id="ARBA00022448"/>
    </source>
</evidence>
<evidence type="ECO:0000256" key="6">
    <source>
        <dbReference type="ARBA" id="ARBA00022826"/>
    </source>
</evidence>
<dbReference type="PANTHER" id="PTHR31462:SF5">
    <property type="entry name" value="ENDOSOMAL_LYSOSOMAL PROTON CHANNEL TMEM175"/>
    <property type="match status" value="1"/>
</dbReference>
<evidence type="ECO:0000256" key="4">
    <source>
        <dbReference type="ARBA" id="ARBA00022538"/>
    </source>
</evidence>
<comment type="subcellular location">
    <subcellularLocation>
        <location evidence="1">Membrane</location>
        <topology evidence="1">Multi-pass membrane protein</topology>
    </subcellularLocation>
</comment>
<evidence type="ECO:0000256" key="1">
    <source>
        <dbReference type="ARBA" id="ARBA00004141"/>
    </source>
</evidence>
<protein>
    <submittedName>
        <fullName evidence="14">DUF1211 domain-containing protein</fullName>
    </submittedName>
</protein>
<keyword evidence="8 13" id="KW-1133">Transmembrane helix</keyword>